<dbReference type="AlphaFoldDB" id="A0A2N7IAN3"/>
<dbReference type="RefSeq" id="WP_102558235.1">
    <property type="nucleotide sequence ID" value="NZ_MCYL01000044.1"/>
</dbReference>
<organism evidence="2 3">
    <name type="scientific">Vibrio lentus</name>
    <dbReference type="NCBI Taxonomy" id="136468"/>
    <lineage>
        <taxon>Bacteria</taxon>
        <taxon>Pseudomonadati</taxon>
        <taxon>Pseudomonadota</taxon>
        <taxon>Gammaproteobacteria</taxon>
        <taxon>Vibrionales</taxon>
        <taxon>Vibrionaceae</taxon>
        <taxon>Vibrio</taxon>
    </lineage>
</organism>
<evidence type="ECO:0000259" key="1">
    <source>
        <dbReference type="PROSITE" id="PS50042"/>
    </source>
</evidence>
<evidence type="ECO:0000313" key="3">
    <source>
        <dbReference type="Proteomes" id="UP000235746"/>
    </source>
</evidence>
<name>A0A2N7IAN3_9VIBR</name>
<dbReference type="Pfam" id="PF00027">
    <property type="entry name" value="cNMP_binding"/>
    <property type="match status" value="1"/>
</dbReference>
<proteinExistence type="predicted"/>
<dbReference type="EMBL" id="MCYL01000044">
    <property type="protein sequence ID" value="PML53540.1"/>
    <property type="molecule type" value="Genomic_DNA"/>
</dbReference>
<dbReference type="PROSITE" id="PS50042">
    <property type="entry name" value="CNMP_BINDING_3"/>
    <property type="match status" value="1"/>
</dbReference>
<reference evidence="3" key="1">
    <citation type="submission" date="2016-07" db="EMBL/GenBank/DDBJ databases">
        <title>Nontailed viruses are major unrecognized killers of bacteria in the ocean.</title>
        <authorList>
            <person name="Kauffman K."/>
            <person name="Hussain F."/>
            <person name="Yang J."/>
            <person name="Arevalo P."/>
            <person name="Brown J."/>
            <person name="Cutler M."/>
            <person name="Kelly L."/>
            <person name="Polz M.F."/>
        </authorList>
    </citation>
    <scope>NUCLEOTIDE SEQUENCE [LARGE SCALE GENOMIC DNA]</scope>
    <source>
        <strain evidence="3">10N.261.51.B8</strain>
    </source>
</reference>
<dbReference type="Proteomes" id="UP000235746">
    <property type="component" value="Unassembled WGS sequence"/>
</dbReference>
<dbReference type="CDD" id="cd00038">
    <property type="entry name" value="CAP_ED"/>
    <property type="match status" value="1"/>
</dbReference>
<dbReference type="SUPFAM" id="SSF51206">
    <property type="entry name" value="cAMP-binding domain-like"/>
    <property type="match status" value="1"/>
</dbReference>
<dbReference type="InterPro" id="IPR000595">
    <property type="entry name" value="cNMP-bd_dom"/>
</dbReference>
<protein>
    <recommendedName>
        <fullName evidence="1">Cyclic nucleotide-binding domain-containing protein</fullName>
    </recommendedName>
</protein>
<dbReference type="SMART" id="SM00100">
    <property type="entry name" value="cNMP"/>
    <property type="match status" value="1"/>
</dbReference>
<feature type="domain" description="Cyclic nucleotide-binding" evidence="1">
    <location>
        <begin position="15"/>
        <end position="118"/>
    </location>
</feature>
<dbReference type="InterPro" id="IPR014710">
    <property type="entry name" value="RmlC-like_jellyroll"/>
</dbReference>
<comment type="caution">
    <text evidence="2">The sequence shown here is derived from an EMBL/GenBank/DDBJ whole genome shotgun (WGS) entry which is preliminary data.</text>
</comment>
<sequence>MDNSHKIRLHGTFSAIAPLSENDVELAVQYFTTQTYQPKEYIFHSGDLVSDVHFVLDGIGRYFYIDEQGHERNKSLVRVGGAFTSMGSLIESSPSPFFAQALTECTVASIRYESLVELSRSHRNWGEFLRKLFERLVLKKERREAGFLLLSAKERYQEFLTEFGDESKNIPLRHVAMYIGVTDVTLSRIRREMGLT</sequence>
<dbReference type="Gene3D" id="2.60.120.10">
    <property type="entry name" value="Jelly Rolls"/>
    <property type="match status" value="1"/>
</dbReference>
<gene>
    <name evidence="2" type="ORF">BCT74_09265</name>
</gene>
<dbReference type="InterPro" id="IPR018490">
    <property type="entry name" value="cNMP-bd_dom_sf"/>
</dbReference>
<accession>A0A2N7IAN3</accession>
<evidence type="ECO:0000313" key="2">
    <source>
        <dbReference type="EMBL" id="PML53540.1"/>
    </source>
</evidence>